<dbReference type="EnsemblPlants" id="AVESA.00010b.r2.6DG1184790.1">
    <property type="protein sequence ID" value="AVESA.00010b.r2.6DG1184790.1.CDS"/>
    <property type="gene ID" value="AVESA.00010b.r2.6DG1184790"/>
</dbReference>
<reference evidence="1" key="2">
    <citation type="submission" date="2025-09" db="UniProtKB">
        <authorList>
            <consortium name="EnsemblPlants"/>
        </authorList>
    </citation>
    <scope>IDENTIFICATION</scope>
</reference>
<dbReference type="Proteomes" id="UP001732700">
    <property type="component" value="Chromosome 6D"/>
</dbReference>
<accession>A0ACD5ZMV2</accession>
<evidence type="ECO:0000313" key="2">
    <source>
        <dbReference type="Proteomes" id="UP001732700"/>
    </source>
</evidence>
<sequence length="782" mass="86685">MANTQPAFSPGACGAPGHLVCRTSPSLSSSSTLPRRKPYITKPTRPPPHGPSMALHARRRHRPLPRLHRAPLPLLPASSSPAPSLPLRSPPAAPFHPPPPPMWAPPGTHPYDLLDMEGPHKRMRVGDAPPPPFDPYAAPNPPMLGRASVEGERLLGLIREHGHGRPQLPPAQWHGEPYPPPDGFGYGGDRGYPHQNYNNPYAQGGNFADYDLVRRMPPPPMPFDRHSAIDSGFVPVGGSREKYFDRDNHHRQFYPDAPPGAPPLPSLPQYADEGNRYDSCDWRSHARGVVPPPPEPPMPSPPDYYAMPPPPAASSSLFPVLSSSPPTTSLPPSDNTIHQSYPMPNTNCYSGPNHNEGLDFIYRPHSEQHLGDRILTQAKDSYNHVKVNIIDACDLFKQPLRASRPDHIVIIMRGLPGSGKSYLAKALRDLEVQSGGSAPRIHSMDDYFMIEVEKAEGNEGSKSSTPSKGRKQLTKKVIEYCYEPEMEETYRSSMLNAFKKTLDEGNFTFVIVDDRNLRVADFAQFWASAKRSGYEVYLLEVPYKDPTGCAARNVHGFTLDDIKKMEADWEEAPPLYLRLDTHSLFHDDTLREHSIQEVDMDTEDSDDANDTAVSTEAEDSKRVMPESADDVPDRGDKWDSSDEEDLDGIKELGQSKWSKDFDKDTEKSKHADGSTHALSGLAQTYGTLRKTLTWGDQLEKGGFSIGAAKRGLTSSLIIGPGSGYNLVSNPLAEDNSTGEKDKVNNETKRRFSEQLRDEGQSFRAVFDKRKQRIGVFDNGNDE</sequence>
<protein>
    <submittedName>
        <fullName evidence="1">Uncharacterized protein</fullName>
    </submittedName>
</protein>
<name>A0ACD5ZMV2_AVESA</name>
<organism evidence="1 2">
    <name type="scientific">Avena sativa</name>
    <name type="common">Oat</name>
    <dbReference type="NCBI Taxonomy" id="4498"/>
    <lineage>
        <taxon>Eukaryota</taxon>
        <taxon>Viridiplantae</taxon>
        <taxon>Streptophyta</taxon>
        <taxon>Embryophyta</taxon>
        <taxon>Tracheophyta</taxon>
        <taxon>Spermatophyta</taxon>
        <taxon>Magnoliopsida</taxon>
        <taxon>Liliopsida</taxon>
        <taxon>Poales</taxon>
        <taxon>Poaceae</taxon>
        <taxon>BOP clade</taxon>
        <taxon>Pooideae</taxon>
        <taxon>Poodae</taxon>
        <taxon>Poeae</taxon>
        <taxon>Poeae Chloroplast Group 1 (Aveneae type)</taxon>
        <taxon>Aveninae</taxon>
        <taxon>Avena</taxon>
    </lineage>
</organism>
<reference evidence="1" key="1">
    <citation type="submission" date="2021-05" db="EMBL/GenBank/DDBJ databases">
        <authorList>
            <person name="Scholz U."/>
            <person name="Mascher M."/>
            <person name="Fiebig A."/>
        </authorList>
    </citation>
    <scope>NUCLEOTIDE SEQUENCE [LARGE SCALE GENOMIC DNA]</scope>
</reference>
<keyword evidence="2" id="KW-1185">Reference proteome</keyword>
<proteinExistence type="predicted"/>
<evidence type="ECO:0000313" key="1">
    <source>
        <dbReference type="EnsemblPlants" id="AVESA.00010b.r2.6DG1184790.1.CDS"/>
    </source>
</evidence>